<keyword evidence="2" id="KW-0732">Signal</keyword>
<evidence type="ECO:0000256" key="1">
    <source>
        <dbReference type="SAM" id="Phobius"/>
    </source>
</evidence>
<evidence type="ECO:0008006" key="5">
    <source>
        <dbReference type="Google" id="ProtNLM"/>
    </source>
</evidence>
<dbReference type="EMBL" id="SMSJ01000137">
    <property type="protein sequence ID" value="TDH58264.1"/>
    <property type="molecule type" value="Genomic_DNA"/>
</dbReference>
<feature type="chain" id="PRO_5020314232" description="Exo-alpha-sialidase" evidence="2">
    <location>
        <begin position="23"/>
        <end position="615"/>
    </location>
</feature>
<dbReference type="RefSeq" id="WP_133292900.1">
    <property type="nucleotide sequence ID" value="NZ_SMSJ01000137.1"/>
</dbReference>
<proteinExistence type="predicted"/>
<keyword evidence="1" id="KW-1133">Transmembrane helix</keyword>
<comment type="caution">
    <text evidence="3">The sequence shown here is derived from an EMBL/GenBank/DDBJ whole genome shotgun (WGS) entry which is preliminary data.</text>
</comment>
<dbReference type="SUPFAM" id="SSF50939">
    <property type="entry name" value="Sialidases"/>
    <property type="match status" value="1"/>
</dbReference>
<keyword evidence="1" id="KW-0472">Membrane</keyword>
<dbReference type="OrthoDB" id="9767885at2"/>
<dbReference type="AlphaFoldDB" id="A0A4R5Q5W1"/>
<sequence length="615" mass="67026">MKMQNFILASATVFLASTGIKAAPNVSVGQPIVMTEGGELESTVVRAGTNASCPNGRVLIANDVRFADLNTGVDNPSNINPSPVYGRGLSQADVTIVQARFDRVPDPATQQVSGNDAGLISLSDGTVIFFGPAISKTAIVPKPDWADQTFRGAFGPSARTWVPVWRSEDCGQTFQFISQIDPADTRFQNGICAYPQFRLDAKNARITSAPWDMGGTDGARATVGTVNHADEIYFVHQCVGYNPKQGVTPFTPDENSPVNKTMVFRSTDRGDTWHLHTQMDARVWRGHLAALPTGNTLAVNLDNRIILGPANQVTGSNAALKLNQVVTFPATPGYRGGFELDASQRANCKTAICGIFKNYYANIWVHTVLAPYGSNQIILAYPSVISSGGTQKNGYVVYNYSPNSEQKIELESILPTEGGIDDSFIGWLTVVPSAGGGVLLYWYDMNAKAMKAQIRGRFISDKGSVSSDFVLSSHSSVGNAAPDPSWALTDGWVWYGDYHAAGGFAASVPPPSILFPTMTNRYHFYPAWVENDGRSRIVEVIIDDVFPSNFLGSIRVPAKRLPNGRPVPSVRAKIQNISSLPLTARVSLEAKIYDRLPQRSEMRRRREERRNNLNR</sequence>
<feature type="transmembrane region" description="Helical" evidence="1">
    <location>
        <begin position="424"/>
        <end position="443"/>
    </location>
</feature>
<organism evidence="3 4">
    <name type="scientific">Dankookia rubra</name>
    <dbReference type="NCBI Taxonomy" id="1442381"/>
    <lineage>
        <taxon>Bacteria</taxon>
        <taxon>Pseudomonadati</taxon>
        <taxon>Pseudomonadota</taxon>
        <taxon>Alphaproteobacteria</taxon>
        <taxon>Acetobacterales</taxon>
        <taxon>Roseomonadaceae</taxon>
        <taxon>Dankookia</taxon>
    </lineage>
</organism>
<evidence type="ECO:0000313" key="3">
    <source>
        <dbReference type="EMBL" id="TDH58264.1"/>
    </source>
</evidence>
<keyword evidence="1" id="KW-0812">Transmembrane</keyword>
<feature type="signal peptide" evidence="2">
    <location>
        <begin position="1"/>
        <end position="22"/>
    </location>
</feature>
<name>A0A4R5Q5W1_9PROT</name>
<dbReference type="InterPro" id="IPR036278">
    <property type="entry name" value="Sialidase_sf"/>
</dbReference>
<accession>A0A4R5Q5W1</accession>
<keyword evidence="4" id="KW-1185">Reference proteome</keyword>
<evidence type="ECO:0000256" key="2">
    <source>
        <dbReference type="SAM" id="SignalP"/>
    </source>
</evidence>
<dbReference type="Proteomes" id="UP000295096">
    <property type="component" value="Unassembled WGS sequence"/>
</dbReference>
<gene>
    <name evidence="3" type="ORF">E2C06_33495</name>
</gene>
<reference evidence="3 4" key="1">
    <citation type="journal article" date="2016" name="J. Microbiol.">
        <title>Dankookia rubra gen. nov., sp. nov., an alphaproteobacterium isolated from sediment of a shallow stream.</title>
        <authorList>
            <person name="Kim W.H."/>
            <person name="Kim D.H."/>
            <person name="Kang K."/>
            <person name="Ahn T.Y."/>
        </authorList>
    </citation>
    <scope>NUCLEOTIDE SEQUENCE [LARGE SCALE GENOMIC DNA]</scope>
    <source>
        <strain evidence="3 4">JCM30602</strain>
    </source>
</reference>
<evidence type="ECO:0000313" key="4">
    <source>
        <dbReference type="Proteomes" id="UP000295096"/>
    </source>
</evidence>
<protein>
    <recommendedName>
        <fullName evidence="5">Exo-alpha-sialidase</fullName>
    </recommendedName>
</protein>